<organism evidence="8 9">
    <name type="scientific">Knufia fluminis</name>
    <dbReference type="NCBI Taxonomy" id="191047"/>
    <lineage>
        <taxon>Eukaryota</taxon>
        <taxon>Fungi</taxon>
        <taxon>Dikarya</taxon>
        <taxon>Ascomycota</taxon>
        <taxon>Pezizomycotina</taxon>
        <taxon>Eurotiomycetes</taxon>
        <taxon>Chaetothyriomycetidae</taxon>
        <taxon>Chaetothyriales</taxon>
        <taxon>Trichomeriaceae</taxon>
        <taxon>Knufia</taxon>
    </lineage>
</organism>
<evidence type="ECO:0000256" key="4">
    <source>
        <dbReference type="ARBA" id="ARBA00022840"/>
    </source>
</evidence>
<feature type="region of interest" description="Disordered" evidence="6">
    <location>
        <begin position="454"/>
        <end position="478"/>
    </location>
</feature>
<keyword evidence="3" id="KW-1000">Mitochondrion outer membrane</keyword>
<dbReference type="SUPFAM" id="SSF52540">
    <property type="entry name" value="P-loop containing nucleoside triphosphate hydrolases"/>
    <property type="match status" value="1"/>
</dbReference>
<gene>
    <name evidence="8" type="ORF">OHC33_000456</name>
</gene>
<sequence length="1117" mass="123534">MYQSLRPELRGAHRILRSIRPPPSAYTHRVVRSFSSYVRLQEQSSGSDQGKPPNNGKSGDQGIGSLLTHVQDLLKNIAGSPSNQPAGSRDGRIHGSHPVFELSGSDVIKAQAEEKLIEECIAKGEIPPGYKIVERAEDVPGTHGFIHRELGSFEPYLYTEDSDKLTQLYPIKADSPILRHTKSATGSIEAAKEAHLEDAGASQRSDVQDDTQYRGSYRNRRKRARDNKVAATEKDKVPAWFINNNISSPLPEPTRALGVVAVRQLADGTYVPITASLDQVQAQKQPNDGAVETKSEPREQAYGIGGDQPSVGGDSAIPPSIEQGHHSKGHVSLDGDRYFIESAQYQELLHTFKGRLQQPIDGSQKDWGSPFSVNHLTILHGAKDTDSLLDTLVLDLCKTVGANRVRLDIQDISELMAAADVAPEVAEKGGRLSFKVYKDIFGPANIYQDSFFAREEEEEDDEGEDEDQPGPRGSIDIPVHSMVAFPSGGMSKNMFGELTRGLSGPGSPFRRLLGGGNNVINTDLRQGPGLWGHLIESILSTSADVQKAALNQMSTENGDEPAASPPMVLHLPNYRALQSHSLAEGFMGELIAAADKRSRHGQRIIVIGTDSMRDFSTSNNPRAILDEQEHRSYGASSSIVLTPVFPNREAELALLRDREKKIRDVNVRHLYNVLKSRGVLLKGLEEGFWHKDYSAELGEADFNALGDIYWPFIHVQRVAAMIAGNDLSQTPISDAVETLTQSDESKVAWARRTQPDIVKEDFKESEKPENKRMRSLRSKATRHEKKLLSGVIEPKKISTTFSDIHIPAETVEALQTLTTLSLQRPEAFKYGVLKSDRIPGLLLYGPPGTGKTLAAKAVAKESGATMLEVSAADLNDMYVGEGEKNVQALFSLAKKLSPCVVFLDEADAMFSARSAQGRRVSHRELLNQFLKEWDGMSNDAGSAFIMVATNRPMDLDDAVLRRLPRRLLVDLPTEQDRLEILKIHLRHEVVDENVNMSNLAKKTPFYSGSDLKNVAVAAALNAVREENEAAKKYRQENPDSEEQYTYPEKRVLTQPHFDKALEEISASISEDMSSLREIKKFDEQYGDRKGRKRKTPRWGFKSAVEADKVLDTVKVRS</sequence>
<name>A0AAN8ETK4_9EURO</name>
<comment type="caution">
    <text evidence="8">The sequence shown here is derived from an EMBL/GenBank/DDBJ whole genome shotgun (WGS) entry which is preliminary data.</text>
</comment>
<dbReference type="GO" id="GO:0005524">
    <property type="term" value="F:ATP binding"/>
    <property type="evidence" value="ECO:0007669"/>
    <property type="project" value="UniProtKB-KW"/>
</dbReference>
<dbReference type="GO" id="GO:0005741">
    <property type="term" value="C:mitochondrial outer membrane"/>
    <property type="evidence" value="ECO:0007669"/>
    <property type="project" value="UniProtKB-SubCell"/>
</dbReference>
<feature type="region of interest" description="Disordered" evidence="6">
    <location>
        <begin position="196"/>
        <end position="230"/>
    </location>
</feature>
<feature type="compositionally biased region" description="Polar residues" evidence="6">
    <location>
        <begin position="39"/>
        <end position="48"/>
    </location>
</feature>
<feature type="coiled-coil region" evidence="5">
    <location>
        <begin position="1016"/>
        <end position="1043"/>
    </location>
</feature>
<proteinExistence type="predicted"/>
<dbReference type="InterPro" id="IPR003959">
    <property type="entry name" value="ATPase_AAA_core"/>
</dbReference>
<dbReference type="InterPro" id="IPR027417">
    <property type="entry name" value="P-loop_NTPase"/>
</dbReference>
<dbReference type="PANTHER" id="PTHR45644">
    <property type="entry name" value="AAA ATPASE, PUTATIVE (AFU_ORTHOLOGUE AFUA_2G12920)-RELATED-RELATED"/>
    <property type="match status" value="1"/>
</dbReference>
<dbReference type="InterPro" id="IPR003593">
    <property type="entry name" value="AAA+_ATPase"/>
</dbReference>
<feature type="compositionally biased region" description="Acidic residues" evidence="6">
    <location>
        <begin position="455"/>
        <end position="468"/>
    </location>
</feature>
<reference evidence="8 9" key="1">
    <citation type="submission" date="2022-12" db="EMBL/GenBank/DDBJ databases">
        <title>Genomic features and morphological characterization of a novel Knufia sp. strain isolated from spacecraft assembly facility.</title>
        <authorList>
            <person name="Teixeira M."/>
            <person name="Chander A.M."/>
            <person name="Stajich J.E."/>
            <person name="Venkateswaran K."/>
        </authorList>
    </citation>
    <scope>NUCLEOTIDE SEQUENCE [LARGE SCALE GENOMIC DNA]</scope>
    <source>
        <strain evidence="8 9">FJI-L2-BK-P2</strain>
    </source>
</reference>
<dbReference type="Proteomes" id="UP001316803">
    <property type="component" value="Unassembled WGS sequence"/>
</dbReference>
<dbReference type="Pfam" id="PF00004">
    <property type="entry name" value="AAA"/>
    <property type="match status" value="1"/>
</dbReference>
<evidence type="ECO:0000256" key="2">
    <source>
        <dbReference type="ARBA" id="ARBA00022741"/>
    </source>
</evidence>
<dbReference type="Pfam" id="PF17862">
    <property type="entry name" value="AAA_lid_3"/>
    <property type="match status" value="1"/>
</dbReference>
<evidence type="ECO:0000256" key="1">
    <source>
        <dbReference type="ARBA" id="ARBA00004572"/>
    </source>
</evidence>
<dbReference type="Gene3D" id="3.40.50.300">
    <property type="entry name" value="P-loop containing nucleotide triphosphate hydrolases"/>
    <property type="match status" value="1"/>
</dbReference>
<dbReference type="EMBL" id="JAKLMC020000001">
    <property type="protein sequence ID" value="KAK5958613.1"/>
    <property type="molecule type" value="Genomic_DNA"/>
</dbReference>
<feature type="region of interest" description="Disordered" evidence="6">
    <location>
        <begin position="281"/>
        <end position="318"/>
    </location>
</feature>
<evidence type="ECO:0000313" key="8">
    <source>
        <dbReference type="EMBL" id="KAK5958613.1"/>
    </source>
</evidence>
<keyword evidence="9" id="KW-1185">Reference proteome</keyword>
<dbReference type="InterPro" id="IPR051701">
    <property type="entry name" value="Mito_OM_Translocase_MSP1"/>
</dbReference>
<comment type="subcellular location">
    <subcellularLocation>
        <location evidence="1">Mitochondrion outer membrane</location>
        <topology evidence="1">Single-pass membrane protein</topology>
    </subcellularLocation>
</comment>
<keyword evidence="3" id="KW-0472">Membrane</keyword>
<evidence type="ECO:0000256" key="6">
    <source>
        <dbReference type="SAM" id="MobiDB-lite"/>
    </source>
</evidence>
<evidence type="ECO:0000313" key="9">
    <source>
        <dbReference type="Proteomes" id="UP001316803"/>
    </source>
</evidence>
<keyword evidence="4" id="KW-0067">ATP-binding</keyword>
<dbReference type="GO" id="GO:0016887">
    <property type="term" value="F:ATP hydrolysis activity"/>
    <property type="evidence" value="ECO:0007669"/>
    <property type="project" value="InterPro"/>
</dbReference>
<evidence type="ECO:0000256" key="3">
    <source>
        <dbReference type="ARBA" id="ARBA00022787"/>
    </source>
</evidence>
<dbReference type="SMART" id="SM00382">
    <property type="entry name" value="AAA"/>
    <property type="match status" value="1"/>
</dbReference>
<dbReference type="Pfam" id="PF24581">
    <property type="entry name" value="DUF7608"/>
    <property type="match status" value="1"/>
</dbReference>
<dbReference type="Gene3D" id="1.10.8.60">
    <property type="match status" value="1"/>
</dbReference>
<dbReference type="AlphaFoldDB" id="A0AAN8ETK4"/>
<accession>A0AAN8ETK4</accession>
<dbReference type="InterPro" id="IPR041569">
    <property type="entry name" value="AAA_lid_3"/>
</dbReference>
<protein>
    <recommendedName>
        <fullName evidence="7">AAA+ ATPase domain-containing protein</fullName>
    </recommendedName>
</protein>
<dbReference type="InterPro" id="IPR056027">
    <property type="entry name" value="DUF7608"/>
</dbReference>
<evidence type="ECO:0000256" key="5">
    <source>
        <dbReference type="SAM" id="Coils"/>
    </source>
</evidence>
<dbReference type="PANTHER" id="PTHR45644:SF56">
    <property type="entry name" value="AAA ATPASE, PUTATIVE (AFU_ORTHOLOGUE AFUA_2G12920)-RELATED"/>
    <property type="match status" value="1"/>
</dbReference>
<feature type="region of interest" description="Disordered" evidence="6">
    <location>
        <begin position="77"/>
        <end position="97"/>
    </location>
</feature>
<keyword evidence="5" id="KW-0175">Coiled coil</keyword>
<keyword evidence="3" id="KW-0496">Mitochondrion</keyword>
<feature type="region of interest" description="Disordered" evidence="6">
    <location>
        <begin position="39"/>
        <end position="64"/>
    </location>
</feature>
<feature type="domain" description="AAA+ ATPase" evidence="7">
    <location>
        <begin position="837"/>
        <end position="973"/>
    </location>
</feature>
<evidence type="ECO:0000259" key="7">
    <source>
        <dbReference type="SMART" id="SM00382"/>
    </source>
</evidence>
<keyword evidence="2" id="KW-0547">Nucleotide-binding</keyword>